<evidence type="ECO:0000313" key="1">
    <source>
        <dbReference type="EMBL" id="VDM73057.1"/>
    </source>
</evidence>
<dbReference type="EMBL" id="UYYB01028641">
    <property type="protein sequence ID" value="VDM73057.1"/>
    <property type="molecule type" value="Genomic_DNA"/>
</dbReference>
<name>A0A3P7JA65_STRVU</name>
<keyword evidence="2" id="KW-1185">Reference proteome</keyword>
<proteinExistence type="predicted"/>
<reference evidence="1 2" key="1">
    <citation type="submission" date="2018-11" db="EMBL/GenBank/DDBJ databases">
        <authorList>
            <consortium name="Pathogen Informatics"/>
        </authorList>
    </citation>
    <scope>NUCLEOTIDE SEQUENCE [LARGE SCALE GENOMIC DNA]</scope>
</reference>
<protein>
    <submittedName>
        <fullName evidence="1">Uncharacterized protein</fullName>
    </submittedName>
</protein>
<gene>
    <name evidence="1" type="ORF">SVUK_LOCUS8055</name>
</gene>
<sequence>MQNILRSPNGECISVEDAACMIASRFAFSSLEIMQQATYALFDLELHGPDAARLLRENRITTTNLFHTIVTKALPHLEREKDTAFQHRYVPSLGTVWSKVLLVFGGKICC</sequence>
<accession>A0A3P7JA65</accession>
<dbReference type="Proteomes" id="UP000270094">
    <property type="component" value="Unassembled WGS sequence"/>
</dbReference>
<organism evidence="1 2">
    <name type="scientific">Strongylus vulgaris</name>
    <name type="common">Blood worm</name>
    <dbReference type="NCBI Taxonomy" id="40348"/>
    <lineage>
        <taxon>Eukaryota</taxon>
        <taxon>Metazoa</taxon>
        <taxon>Ecdysozoa</taxon>
        <taxon>Nematoda</taxon>
        <taxon>Chromadorea</taxon>
        <taxon>Rhabditida</taxon>
        <taxon>Rhabditina</taxon>
        <taxon>Rhabditomorpha</taxon>
        <taxon>Strongyloidea</taxon>
        <taxon>Strongylidae</taxon>
        <taxon>Strongylus</taxon>
    </lineage>
</organism>
<dbReference type="AlphaFoldDB" id="A0A3P7JA65"/>
<evidence type="ECO:0000313" key="2">
    <source>
        <dbReference type="Proteomes" id="UP000270094"/>
    </source>
</evidence>
<dbReference type="OrthoDB" id="17530at2759"/>